<evidence type="ECO:0000313" key="3">
    <source>
        <dbReference type="Proteomes" id="UP000199550"/>
    </source>
</evidence>
<name>A0A1I4JXM7_9RHOB</name>
<sequence>MPSRDISAGPLIMGASGRLGRALAQVWDGPAPVWQTRSGAGGSLAWDVLNAPAPDLPAVSGIMVLAGVTAGSAAELALNTDLAQAGADLGARLGVPVLVASTQAVYGPQPGLLREDAPLMPANDYGRAKCAMEAAVAAPHVTCLRIGNVAGCDALAAGIARGGVVLDRFADGQGPR</sequence>
<gene>
    <name evidence="2" type="ORF">SAMN04488004_1491</name>
</gene>
<dbReference type="Pfam" id="PF01370">
    <property type="entry name" value="Epimerase"/>
    <property type="match status" value="1"/>
</dbReference>
<dbReference type="InterPro" id="IPR036291">
    <property type="entry name" value="NAD(P)-bd_dom_sf"/>
</dbReference>
<dbReference type="InterPro" id="IPR001509">
    <property type="entry name" value="Epimerase_deHydtase"/>
</dbReference>
<protein>
    <submittedName>
        <fullName evidence="2">RmlD substrate binding domain-containing protein</fullName>
    </submittedName>
</protein>
<dbReference type="RefSeq" id="WP_139222732.1">
    <property type="nucleotide sequence ID" value="NZ_FOTF01000049.1"/>
</dbReference>
<reference evidence="2 3" key="1">
    <citation type="submission" date="2016-10" db="EMBL/GenBank/DDBJ databases">
        <authorList>
            <person name="de Groot N.N."/>
        </authorList>
    </citation>
    <scope>NUCLEOTIDE SEQUENCE [LARGE SCALE GENOMIC DNA]</scope>
    <source>
        <strain evidence="2 3">DSM 16199</strain>
    </source>
</reference>
<dbReference type="STRING" id="195913.SAMN04488004_1491"/>
<keyword evidence="3" id="KW-1185">Reference proteome</keyword>
<dbReference type="OrthoDB" id="7687386at2"/>
<accession>A0A1I4JXM7</accession>
<evidence type="ECO:0000259" key="1">
    <source>
        <dbReference type="Pfam" id="PF01370"/>
    </source>
</evidence>
<proteinExistence type="predicted"/>
<feature type="domain" description="NAD-dependent epimerase/dehydratase" evidence="1">
    <location>
        <begin position="76"/>
        <end position="151"/>
    </location>
</feature>
<feature type="non-terminal residue" evidence="2">
    <location>
        <position position="176"/>
    </location>
</feature>
<dbReference type="SUPFAM" id="SSF51735">
    <property type="entry name" value="NAD(P)-binding Rossmann-fold domains"/>
    <property type="match status" value="1"/>
</dbReference>
<dbReference type="Gene3D" id="3.40.50.720">
    <property type="entry name" value="NAD(P)-binding Rossmann-like Domain"/>
    <property type="match status" value="1"/>
</dbReference>
<dbReference type="EMBL" id="FOTF01000049">
    <property type="protein sequence ID" value="SFL71013.1"/>
    <property type="molecule type" value="Genomic_DNA"/>
</dbReference>
<organism evidence="2 3">
    <name type="scientific">Loktanella salsilacus</name>
    <dbReference type="NCBI Taxonomy" id="195913"/>
    <lineage>
        <taxon>Bacteria</taxon>
        <taxon>Pseudomonadati</taxon>
        <taxon>Pseudomonadota</taxon>
        <taxon>Alphaproteobacteria</taxon>
        <taxon>Rhodobacterales</taxon>
        <taxon>Roseobacteraceae</taxon>
        <taxon>Loktanella</taxon>
    </lineage>
</organism>
<evidence type="ECO:0000313" key="2">
    <source>
        <dbReference type="EMBL" id="SFL71013.1"/>
    </source>
</evidence>
<dbReference type="Proteomes" id="UP000199550">
    <property type="component" value="Unassembled WGS sequence"/>
</dbReference>
<dbReference type="AlphaFoldDB" id="A0A1I4JXM7"/>